<dbReference type="Pfam" id="PF02585">
    <property type="entry name" value="PIG-L"/>
    <property type="match status" value="1"/>
</dbReference>
<dbReference type="PANTHER" id="PTHR12993">
    <property type="entry name" value="N-ACETYLGLUCOSAMINYL-PHOSPHATIDYLINOSITOL DE-N-ACETYLASE-RELATED"/>
    <property type="match status" value="1"/>
</dbReference>
<dbReference type="InterPro" id="IPR024078">
    <property type="entry name" value="LmbE-like_dom_sf"/>
</dbReference>
<dbReference type="EMBL" id="UINC01016954">
    <property type="protein sequence ID" value="SVA70191.1"/>
    <property type="molecule type" value="Genomic_DNA"/>
</dbReference>
<protein>
    <recommendedName>
        <fullName evidence="2">PIG-L family deacetylase</fullName>
    </recommendedName>
</protein>
<dbReference type="GO" id="GO:0016811">
    <property type="term" value="F:hydrolase activity, acting on carbon-nitrogen (but not peptide) bonds, in linear amides"/>
    <property type="evidence" value="ECO:0007669"/>
    <property type="project" value="TreeGrafter"/>
</dbReference>
<dbReference type="InterPro" id="IPR003737">
    <property type="entry name" value="GlcNAc_PI_deacetylase-related"/>
</dbReference>
<organism evidence="1">
    <name type="scientific">marine metagenome</name>
    <dbReference type="NCBI Taxonomy" id="408172"/>
    <lineage>
        <taxon>unclassified sequences</taxon>
        <taxon>metagenomes</taxon>
        <taxon>ecological metagenomes</taxon>
    </lineage>
</organism>
<gene>
    <name evidence="1" type="ORF">METZ01_LOCUS123045</name>
</gene>
<reference evidence="1" key="1">
    <citation type="submission" date="2018-05" db="EMBL/GenBank/DDBJ databases">
        <authorList>
            <person name="Lanie J.A."/>
            <person name="Ng W.-L."/>
            <person name="Kazmierczak K.M."/>
            <person name="Andrzejewski T.M."/>
            <person name="Davidsen T.M."/>
            <person name="Wayne K.J."/>
            <person name="Tettelin H."/>
            <person name="Glass J.I."/>
            <person name="Rusch D."/>
            <person name="Podicherti R."/>
            <person name="Tsui H.-C.T."/>
            <person name="Winkler M.E."/>
        </authorList>
    </citation>
    <scope>NUCLEOTIDE SEQUENCE</scope>
</reference>
<evidence type="ECO:0008006" key="2">
    <source>
        <dbReference type="Google" id="ProtNLM"/>
    </source>
</evidence>
<proteinExistence type="predicted"/>
<accession>A0A381Y0J1</accession>
<name>A0A381Y0J1_9ZZZZ</name>
<sequence length="219" mass="24767">MVKWIEAGNEVYIVTATGGEEGTLGTGGQIIEREKLGSVREAELKRNLNLYGANPPFLLRYRDQDLDKEDPHILSLKVLDIMHLVEPDIVVTFGPSGISNHPDHIAIHKATLLAFEGYSENTQSREKPLLMFPSIPQDLAQEFGLDLSDEEKRLDIIIDITSSIDMKVKGLRNYQSQEDAQELASRFSEQEQHRESFAVSELTTANWEESNLVRYLNNL</sequence>
<dbReference type="Gene3D" id="3.40.50.10320">
    <property type="entry name" value="LmbE-like"/>
    <property type="match status" value="1"/>
</dbReference>
<dbReference type="AlphaFoldDB" id="A0A381Y0J1"/>
<dbReference type="SUPFAM" id="SSF102588">
    <property type="entry name" value="LmbE-like"/>
    <property type="match status" value="1"/>
</dbReference>
<evidence type="ECO:0000313" key="1">
    <source>
        <dbReference type="EMBL" id="SVA70191.1"/>
    </source>
</evidence>
<dbReference type="PANTHER" id="PTHR12993:SF11">
    <property type="entry name" value="N-ACETYLGLUCOSAMINYL-PHOSPHATIDYLINOSITOL DE-N-ACETYLASE"/>
    <property type="match status" value="1"/>
</dbReference>